<dbReference type="OrthoDB" id="1251397at2"/>
<reference evidence="2" key="1">
    <citation type="submission" date="2016-11" db="EMBL/GenBank/DDBJ databases">
        <authorList>
            <person name="Varghese N."/>
            <person name="Submissions S."/>
        </authorList>
    </citation>
    <scope>NUCLEOTIDE SEQUENCE [LARGE SCALE GENOMIC DNA]</scope>
    <source>
        <strain evidence="2">DSM 27623</strain>
    </source>
</reference>
<dbReference type="EMBL" id="FSRK01000001">
    <property type="protein sequence ID" value="SIN77041.1"/>
    <property type="molecule type" value="Genomic_DNA"/>
</dbReference>
<proteinExistence type="predicted"/>
<name>A0A1N6E220_9FLAO</name>
<dbReference type="STRING" id="1416779.SAMN05444409_0228"/>
<gene>
    <name evidence="1" type="ORF">SAMN05444409_0228</name>
</gene>
<sequence length="167" mass="19537">MKRFLFILMFFKFLHLFAQESNSRKCNLIYEVDTIGLSKTGIVNLNITNKELYGLKLSDIFHEVYIQPINVEKSENKSNIFYETSKSISDVNCLDCFGKFKNVKPNKTISYSINLDESKFFKKVLSSRSTKYRFNIWFDTIDLLKNSTKSKCYVGSFTSDKIIYTTK</sequence>
<evidence type="ECO:0000313" key="2">
    <source>
        <dbReference type="Proteomes" id="UP000185207"/>
    </source>
</evidence>
<organism evidence="1 2">
    <name type="scientific">Epilithonimonas zeae</name>
    <dbReference type="NCBI Taxonomy" id="1416779"/>
    <lineage>
        <taxon>Bacteria</taxon>
        <taxon>Pseudomonadati</taxon>
        <taxon>Bacteroidota</taxon>
        <taxon>Flavobacteriia</taxon>
        <taxon>Flavobacteriales</taxon>
        <taxon>Weeksellaceae</taxon>
        <taxon>Chryseobacterium group</taxon>
        <taxon>Epilithonimonas</taxon>
    </lineage>
</organism>
<dbReference type="RefSeq" id="WP_139297238.1">
    <property type="nucleotide sequence ID" value="NZ_FSRK01000001.1"/>
</dbReference>
<accession>A0A1N6E220</accession>
<dbReference type="Proteomes" id="UP000185207">
    <property type="component" value="Unassembled WGS sequence"/>
</dbReference>
<dbReference type="AlphaFoldDB" id="A0A1N6E220"/>
<keyword evidence="2" id="KW-1185">Reference proteome</keyword>
<evidence type="ECO:0000313" key="1">
    <source>
        <dbReference type="EMBL" id="SIN77041.1"/>
    </source>
</evidence>
<protein>
    <submittedName>
        <fullName evidence="1">Uncharacterized protein</fullName>
    </submittedName>
</protein>